<sequence length="357" mass="40058">MKKLLSPFLVFALCIFNSCTNNASTMNDEVAKTLTPSYDVYVAGKENNKASYWKNTLKTELTNGEDITPLEIIVQSNNVYVTGTKGPTPTSLKPIHFFWKNGTRYEIKQYLNLPSTGLSDITAFTVYEGNVYFAGYVENPNAVNPLEKYELCYWKNDSKNILYKSQYIPSAEGITAANSVTGTEVYVSARITDNNQNTDRGYFKNLTFNSLGQSNNVYNFAKNNNGLHLLYLKNGVQYYSKNIFTNSDIYIGNNINPVGALGHLVTDKASNDFYTYELGNNYYKNNTLISTNFSSLTNIQNMFVLNNNIYMIKYSISNGTYTGKVFVNGVEAQTITSTQNSSQNFTGTFNAVYVVEN</sequence>
<protein>
    <recommendedName>
        <fullName evidence="4">Lipoprotein</fullName>
    </recommendedName>
</protein>
<keyword evidence="1" id="KW-0732">Signal</keyword>
<dbReference type="AlphaFoldDB" id="A0A2M9C9T1"/>
<gene>
    <name evidence="2" type="ORF">CLV73_1621</name>
</gene>
<dbReference type="Proteomes" id="UP000228740">
    <property type="component" value="Unassembled WGS sequence"/>
</dbReference>
<evidence type="ECO:0000313" key="3">
    <source>
        <dbReference type="Proteomes" id="UP000228740"/>
    </source>
</evidence>
<evidence type="ECO:0000256" key="1">
    <source>
        <dbReference type="SAM" id="SignalP"/>
    </source>
</evidence>
<dbReference type="RefSeq" id="WP_157798756.1">
    <property type="nucleotide sequence ID" value="NZ_PGFD01000001.1"/>
</dbReference>
<dbReference type="EMBL" id="PGFD01000001">
    <property type="protein sequence ID" value="PJJ67606.1"/>
    <property type="molecule type" value="Genomic_DNA"/>
</dbReference>
<accession>A0A2M9C9T1</accession>
<feature type="signal peptide" evidence="1">
    <location>
        <begin position="1"/>
        <end position="23"/>
    </location>
</feature>
<organism evidence="2 3">
    <name type="scientific">Chryseobacterium geocarposphaerae</name>
    <dbReference type="NCBI Taxonomy" id="1416776"/>
    <lineage>
        <taxon>Bacteria</taxon>
        <taxon>Pseudomonadati</taxon>
        <taxon>Bacteroidota</taxon>
        <taxon>Flavobacteriia</taxon>
        <taxon>Flavobacteriales</taxon>
        <taxon>Weeksellaceae</taxon>
        <taxon>Chryseobacterium group</taxon>
        <taxon>Chryseobacterium</taxon>
    </lineage>
</organism>
<evidence type="ECO:0000313" key="2">
    <source>
        <dbReference type="EMBL" id="PJJ67606.1"/>
    </source>
</evidence>
<name>A0A2M9C9T1_9FLAO</name>
<reference evidence="2 3" key="1">
    <citation type="submission" date="2017-11" db="EMBL/GenBank/DDBJ databases">
        <title>Genomic Encyclopedia of Archaeal and Bacterial Type Strains, Phase II (KMG-II): From Individual Species to Whole Genera.</title>
        <authorList>
            <person name="Goeker M."/>
        </authorList>
    </citation>
    <scope>NUCLEOTIDE SEQUENCE [LARGE SCALE GENOMIC DNA]</scope>
    <source>
        <strain evidence="2 3">DSM 27617</strain>
    </source>
</reference>
<feature type="chain" id="PRO_5014760658" description="Lipoprotein" evidence="1">
    <location>
        <begin position="24"/>
        <end position="357"/>
    </location>
</feature>
<comment type="caution">
    <text evidence="2">The sequence shown here is derived from an EMBL/GenBank/DDBJ whole genome shotgun (WGS) entry which is preliminary data.</text>
</comment>
<dbReference type="OrthoDB" id="948245at2"/>
<proteinExistence type="predicted"/>
<keyword evidence="3" id="KW-1185">Reference proteome</keyword>
<evidence type="ECO:0008006" key="4">
    <source>
        <dbReference type="Google" id="ProtNLM"/>
    </source>
</evidence>